<dbReference type="eggNOG" id="COG4223">
    <property type="taxonomic scope" value="Bacteria"/>
</dbReference>
<dbReference type="AlphaFoldDB" id="A0A1U9Z0W8"/>
<keyword evidence="4" id="KW-1185">Reference proteome</keyword>
<accession>A0A1U9Z0W8</accession>
<evidence type="ECO:0000256" key="1">
    <source>
        <dbReference type="SAM" id="MobiDB-lite"/>
    </source>
</evidence>
<evidence type="ECO:0000313" key="4">
    <source>
        <dbReference type="Proteomes" id="UP000191135"/>
    </source>
</evidence>
<protein>
    <recommendedName>
        <fullName evidence="5">Mitochondrial inner membrane protein</fullName>
    </recommendedName>
</protein>
<feature type="region of interest" description="Disordered" evidence="1">
    <location>
        <begin position="1"/>
        <end position="96"/>
    </location>
</feature>
<dbReference type="Gene3D" id="1.20.1170.10">
    <property type="match status" value="1"/>
</dbReference>
<feature type="compositionally biased region" description="Basic and acidic residues" evidence="1">
    <location>
        <begin position="68"/>
        <end position="79"/>
    </location>
</feature>
<feature type="compositionally biased region" description="Pro residues" evidence="1">
    <location>
        <begin position="82"/>
        <end position="96"/>
    </location>
</feature>
<evidence type="ECO:0008006" key="5">
    <source>
        <dbReference type="Google" id="ProtNLM"/>
    </source>
</evidence>
<evidence type="ECO:0000256" key="2">
    <source>
        <dbReference type="SAM" id="Phobius"/>
    </source>
</evidence>
<organism evidence="3 4">
    <name type="scientific">Martelella mediterranea DSM 17316</name>
    <dbReference type="NCBI Taxonomy" id="1122214"/>
    <lineage>
        <taxon>Bacteria</taxon>
        <taxon>Pseudomonadati</taxon>
        <taxon>Pseudomonadota</taxon>
        <taxon>Alphaproteobacteria</taxon>
        <taxon>Hyphomicrobiales</taxon>
        <taxon>Aurantimonadaceae</taxon>
        <taxon>Martelella</taxon>
    </lineage>
</organism>
<feature type="transmembrane region" description="Helical" evidence="2">
    <location>
        <begin position="100"/>
        <end position="121"/>
    </location>
</feature>
<keyword evidence="2" id="KW-1133">Transmembrane helix</keyword>
<name>A0A1U9Z0W8_9HYPH</name>
<dbReference type="OrthoDB" id="8480612at2"/>
<dbReference type="RefSeq" id="WP_018062803.1">
    <property type="nucleotide sequence ID" value="NZ_AQWH01000001.1"/>
</dbReference>
<dbReference type="STRING" id="1122214.Mame_01989"/>
<dbReference type="Proteomes" id="UP000191135">
    <property type="component" value="Chromosome"/>
</dbReference>
<keyword evidence="2" id="KW-0472">Membrane</keyword>
<proteinExistence type="predicted"/>
<sequence>MVSDTPSSKNDKKNDATTEDTAPEATNAQAPVPPRTDDAAVETAMADVAAAIKRHEEHQGEEISEAARLGDEEVVEEKVGSAPPPEPPAPPVPPRKGPGFGLVLLAGVAGAVIALAGAYALSSAGMLGNGMGGKVNDEIAALRQEIETLKANDGSAAIQSQLDALKQQVQSSSSSGEDIASLKQQIDAIQSTQQNDVGAVKSLQSGLDQLKSSLASGQQDMQQKLSALETKVNTPGKDLAVARAIAAAALKSAIDRGDSFATELATYAEVAPADADLSKLKALATSGIPTREELAAEFSETADTIIAAAEPPPPEGNILNRLVDSAKGLVSVRPVGDVEGDTVPAIVARIESALTKGDLKTAESEWETLPEAGKQASQKFADGLKARIEADDLVSTTLSSALGATAGAPVTPSGN</sequence>
<dbReference type="SUPFAM" id="SSF58100">
    <property type="entry name" value="Bacterial hemolysins"/>
    <property type="match status" value="1"/>
</dbReference>
<reference evidence="3 4" key="1">
    <citation type="submission" date="2017-03" db="EMBL/GenBank/DDBJ databases">
        <title>Foreign affairs: Plasmid Transfer between Roseobacters and Rhizobia.</title>
        <authorList>
            <person name="Bartling P."/>
            <person name="Bunk B."/>
            <person name="Overmann J."/>
            <person name="Brinkmann H."/>
            <person name="Petersen J."/>
        </authorList>
    </citation>
    <scope>NUCLEOTIDE SEQUENCE [LARGE SCALE GENOMIC DNA]</scope>
    <source>
        <strain evidence="3 4">MACL11</strain>
    </source>
</reference>
<feature type="compositionally biased region" description="Low complexity" evidence="1">
    <location>
        <begin position="41"/>
        <end position="51"/>
    </location>
</feature>
<dbReference type="EMBL" id="CP020330">
    <property type="protein sequence ID" value="AQZ51329.1"/>
    <property type="molecule type" value="Genomic_DNA"/>
</dbReference>
<dbReference type="KEGG" id="mmed:Mame_01989"/>
<keyword evidence="2" id="KW-0812">Transmembrane</keyword>
<gene>
    <name evidence="3" type="ORF">Mame_01989</name>
</gene>
<evidence type="ECO:0000313" key="3">
    <source>
        <dbReference type="EMBL" id="AQZ51329.1"/>
    </source>
</evidence>